<comment type="caution">
    <text evidence="1">The sequence shown here is derived from an EMBL/GenBank/DDBJ whole genome shotgun (WGS) entry which is preliminary data.</text>
</comment>
<evidence type="ECO:0000313" key="2">
    <source>
        <dbReference type="Proteomes" id="UP000625711"/>
    </source>
</evidence>
<reference evidence="1" key="1">
    <citation type="submission" date="2020-08" db="EMBL/GenBank/DDBJ databases">
        <title>Genome sequencing and assembly of the red palm weevil Rhynchophorus ferrugineus.</title>
        <authorList>
            <person name="Dias G.B."/>
            <person name="Bergman C.M."/>
            <person name="Manee M."/>
        </authorList>
    </citation>
    <scope>NUCLEOTIDE SEQUENCE</scope>
    <source>
        <strain evidence="1">AA-2017</strain>
        <tissue evidence="1">Whole larva</tissue>
    </source>
</reference>
<feature type="non-terminal residue" evidence="1">
    <location>
        <position position="8"/>
    </location>
</feature>
<protein>
    <submittedName>
        <fullName evidence="1">Uncharacterized protein</fullName>
    </submittedName>
</protein>
<keyword evidence="2" id="KW-1185">Reference proteome</keyword>
<proteinExistence type="predicted"/>
<name>A0A834I2X7_RHYFE</name>
<dbReference type="Proteomes" id="UP000625711">
    <property type="component" value="Unassembled WGS sequence"/>
</dbReference>
<sequence length="8" mass="1066">MDKKEFRL</sequence>
<gene>
    <name evidence="1" type="ORF">GWI33_014274</name>
</gene>
<accession>A0A834I2X7</accession>
<dbReference type="EMBL" id="JAACXV010013621">
    <property type="protein sequence ID" value="KAF7272979.1"/>
    <property type="molecule type" value="Genomic_DNA"/>
</dbReference>
<organism evidence="1 2">
    <name type="scientific">Rhynchophorus ferrugineus</name>
    <name type="common">Red palm weevil</name>
    <name type="synonym">Curculio ferrugineus</name>
    <dbReference type="NCBI Taxonomy" id="354439"/>
    <lineage>
        <taxon>Eukaryota</taxon>
        <taxon>Metazoa</taxon>
        <taxon>Ecdysozoa</taxon>
        <taxon>Arthropoda</taxon>
        <taxon>Hexapoda</taxon>
        <taxon>Insecta</taxon>
        <taxon>Pterygota</taxon>
        <taxon>Neoptera</taxon>
        <taxon>Endopterygota</taxon>
        <taxon>Coleoptera</taxon>
        <taxon>Polyphaga</taxon>
        <taxon>Cucujiformia</taxon>
        <taxon>Curculionidae</taxon>
        <taxon>Dryophthorinae</taxon>
        <taxon>Rhynchophorus</taxon>
    </lineage>
</organism>
<evidence type="ECO:0000313" key="1">
    <source>
        <dbReference type="EMBL" id="KAF7272979.1"/>
    </source>
</evidence>